<dbReference type="GO" id="GO:0016887">
    <property type="term" value="F:ATP hydrolysis activity"/>
    <property type="evidence" value="ECO:0007669"/>
    <property type="project" value="TreeGrafter"/>
</dbReference>
<dbReference type="KEGG" id="euz:DVS28_a0261"/>
<dbReference type="GO" id="GO:0004386">
    <property type="term" value="F:helicase activity"/>
    <property type="evidence" value="ECO:0007669"/>
    <property type="project" value="UniProtKB-KW"/>
</dbReference>
<dbReference type="PANTHER" id="PTHR47962:SF5">
    <property type="entry name" value="ATP-DEPENDENT HELICASE LHR-RELATED"/>
    <property type="match status" value="1"/>
</dbReference>
<dbReference type="EMBL" id="CP031165">
    <property type="protein sequence ID" value="AXV04968.1"/>
    <property type="molecule type" value="Genomic_DNA"/>
</dbReference>
<evidence type="ECO:0000256" key="2">
    <source>
        <dbReference type="ARBA" id="ARBA00022840"/>
    </source>
</evidence>
<gene>
    <name evidence="5" type="ORF">DVS28_a0261</name>
</gene>
<protein>
    <submittedName>
        <fullName evidence="5">Helicase domain protein</fullName>
    </submittedName>
</protein>
<dbReference type="PANTHER" id="PTHR47962">
    <property type="entry name" value="ATP-DEPENDENT HELICASE LHR-RELATED-RELATED"/>
    <property type="match status" value="1"/>
</dbReference>
<evidence type="ECO:0000259" key="3">
    <source>
        <dbReference type="PROSITE" id="PS51192"/>
    </source>
</evidence>
<dbReference type="Pfam" id="PF00270">
    <property type="entry name" value="DEAD"/>
    <property type="match status" value="1"/>
</dbReference>
<keyword evidence="1" id="KW-0547">Nucleotide-binding</keyword>
<reference evidence="5 6" key="1">
    <citation type="submission" date="2018-09" db="EMBL/GenBank/DDBJ databases">
        <title>Complete genome sequence of Euzebya sp. DY32-46 isolated from seawater of Pacific Ocean.</title>
        <authorList>
            <person name="Xu L."/>
            <person name="Wu Y.-H."/>
            <person name="Xu X.-W."/>
        </authorList>
    </citation>
    <scope>NUCLEOTIDE SEQUENCE [LARGE SCALE GENOMIC DNA]</scope>
    <source>
        <strain evidence="5 6">DY32-46</strain>
    </source>
</reference>
<keyword evidence="6" id="KW-1185">Reference proteome</keyword>
<dbReference type="Gene3D" id="3.40.50.300">
    <property type="entry name" value="P-loop containing nucleotide triphosphate hydrolases"/>
    <property type="match status" value="2"/>
</dbReference>
<evidence type="ECO:0000313" key="5">
    <source>
        <dbReference type="EMBL" id="AXV04968.1"/>
    </source>
</evidence>
<name>A0A346XRX1_9ACTN</name>
<keyword evidence="2" id="KW-0067">ATP-binding</keyword>
<sequence length="685" mass="74156">MVNTLGWPSLRPLQQQAIEPVMAGEHAVMLAPTAGGKTEAATFPILSRMLTEDWNGLSVLYVCPLKALLNNLFPRLESYAQMVGRTAGVWHGDIGRGVRGRMLAEPPDILLTTPESLEVMLISQTIDARAFLGNVRTVVVDEVHAFAGDDRGWHLLSLLERVSHLAGGPVQRIGLSATVGDPGGLLEWLKGSDTGRAGGVINPAADATTDQTEITVDFVGTIDNAATVISRLHRGEKRLVFVDSRARVEELSTALRLLDVATFVSHSSLSADERRYAERAFTEARDCVIVATSTLELGIDVGDLDRVIQIDAPSTVASFLQRIGRTGRRSGTSRNCLFLCTKDAAVLQAAGLLALWEDGWVEPVTPPPAPAHLFAQQLMALSLQEGRVGRQLWREWMGPLPAFAAMDPEPVEEIVEWMVNQAILVDEGGMLSFGIEGEESYGRRHFLDLIAVFTAAPLMTVWHGRRELGSIDPLSLQRRQDGPAVILLGGRPWRVKDVDWPRRLVFVEPSDDMGKSRWNSGGPAISYELAQAMARVLEGHTPGVTWSQRAKSVLAQQRSWHEWASPDGTVVGSDGGRPVWWTFAGTKANLALTEHLDCAGSVNAATELYVPLRPGTTQAGATAAIAELKRSDASDLLPGVSPGAVTGLKFNECLPLPLAMHTLAERLRDDDAVAATLEKALRAIA</sequence>
<accession>A0A346XRX1</accession>
<dbReference type="AlphaFoldDB" id="A0A346XRX1"/>
<dbReference type="SMART" id="SM00487">
    <property type="entry name" value="DEXDc"/>
    <property type="match status" value="1"/>
</dbReference>
<dbReference type="InterPro" id="IPR027417">
    <property type="entry name" value="P-loop_NTPase"/>
</dbReference>
<keyword evidence="5" id="KW-0347">Helicase</keyword>
<dbReference type="InterPro" id="IPR052511">
    <property type="entry name" value="ATP-dep_Helicase"/>
</dbReference>
<dbReference type="InterPro" id="IPR014001">
    <property type="entry name" value="Helicase_ATP-bd"/>
</dbReference>
<feature type="domain" description="Helicase C-terminal" evidence="4">
    <location>
        <begin position="221"/>
        <end position="372"/>
    </location>
</feature>
<dbReference type="InterPro" id="IPR001650">
    <property type="entry name" value="Helicase_C-like"/>
</dbReference>
<dbReference type="InterPro" id="IPR011545">
    <property type="entry name" value="DEAD/DEAH_box_helicase_dom"/>
</dbReference>
<evidence type="ECO:0000259" key="4">
    <source>
        <dbReference type="PROSITE" id="PS51194"/>
    </source>
</evidence>
<feature type="domain" description="Helicase ATP-binding" evidence="3">
    <location>
        <begin position="18"/>
        <end position="197"/>
    </location>
</feature>
<dbReference type="Pfam" id="PF00271">
    <property type="entry name" value="Helicase_C"/>
    <property type="match status" value="1"/>
</dbReference>
<proteinExistence type="predicted"/>
<organism evidence="5 6">
    <name type="scientific">Euzebya pacifica</name>
    <dbReference type="NCBI Taxonomy" id="1608957"/>
    <lineage>
        <taxon>Bacteria</taxon>
        <taxon>Bacillati</taxon>
        <taxon>Actinomycetota</taxon>
        <taxon>Nitriliruptoria</taxon>
        <taxon>Euzebyales</taxon>
    </lineage>
</organism>
<dbReference type="PROSITE" id="PS51194">
    <property type="entry name" value="HELICASE_CTER"/>
    <property type="match status" value="1"/>
</dbReference>
<dbReference type="GO" id="GO:0005524">
    <property type="term" value="F:ATP binding"/>
    <property type="evidence" value="ECO:0007669"/>
    <property type="project" value="UniProtKB-KW"/>
</dbReference>
<dbReference type="PROSITE" id="PS51192">
    <property type="entry name" value="HELICASE_ATP_BIND_1"/>
    <property type="match status" value="1"/>
</dbReference>
<dbReference type="GO" id="GO:0003677">
    <property type="term" value="F:DNA binding"/>
    <property type="evidence" value="ECO:0007669"/>
    <property type="project" value="TreeGrafter"/>
</dbReference>
<evidence type="ECO:0000313" key="6">
    <source>
        <dbReference type="Proteomes" id="UP000264006"/>
    </source>
</evidence>
<evidence type="ECO:0000256" key="1">
    <source>
        <dbReference type="ARBA" id="ARBA00022741"/>
    </source>
</evidence>
<dbReference type="SMART" id="SM00490">
    <property type="entry name" value="HELICc"/>
    <property type="match status" value="1"/>
</dbReference>
<keyword evidence="5" id="KW-0378">Hydrolase</keyword>
<dbReference type="SUPFAM" id="SSF52540">
    <property type="entry name" value="P-loop containing nucleoside triphosphate hydrolases"/>
    <property type="match status" value="1"/>
</dbReference>
<dbReference type="Proteomes" id="UP000264006">
    <property type="component" value="Chromosome"/>
</dbReference>